<protein>
    <recommendedName>
        <fullName evidence="2">MBD domain-containing protein</fullName>
    </recommendedName>
</protein>
<dbReference type="InterPro" id="IPR001739">
    <property type="entry name" value="Methyl_CpG_DNA-bd"/>
</dbReference>
<comment type="caution">
    <text evidence="3">The sequence shown here is derived from an EMBL/GenBank/DDBJ whole genome shotgun (WGS) entry which is preliminary data.</text>
</comment>
<feature type="compositionally biased region" description="Low complexity" evidence="1">
    <location>
        <begin position="1151"/>
        <end position="1160"/>
    </location>
</feature>
<dbReference type="GO" id="GO:0003677">
    <property type="term" value="F:DNA binding"/>
    <property type="evidence" value="ECO:0007669"/>
    <property type="project" value="InterPro"/>
</dbReference>
<organism evidence="3 4">
    <name type="scientific">Conger conger</name>
    <name type="common">Conger eel</name>
    <name type="synonym">Muraena conger</name>
    <dbReference type="NCBI Taxonomy" id="82655"/>
    <lineage>
        <taxon>Eukaryota</taxon>
        <taxon>Metazoa</taxon>
        <taxon>Chordata</taxon>
        <taxon>Craniata</taxon>
        <taxon>Vertebrata</taxon>
        <taxon>Euteleostomi</taxon>
        <taxon>Actinopterygii</taxon>
        <taxon>Neopterygii</taxon>
        <taxon>Teleostei</taxon>
        <taxon>Anguilliformes</taxon>
        <taxon>Congridae</taxon>
        <taxon>Conger</taxon>
    </lineage>
</organism>
<dbReference type="Proteomes" id="UP001152803">
    <property type="component" value="Unassembled WGS sequence"/>
</dbReference>
<dbReference type="EMBL" id="JAFJMO010000003">
    <property type="protein sequence ID" value="KAJ8282627.1"/>
    <property type="molecule type" value="Genomic_DNA"/>
</dbReference>
<feature type="region of interest" description="Disordered" evidence="1">
    <location>
        <begin position="392"/>
        <end position="464"/>
    </location>
</feature>
<feature type="compositionally biased region" description="Basic residues" evidence="1">
    <location>
        <begin position="1307"/>
        <end position="1316"/>
    </location>
</feature>
<feature type="region of interest" description="Disordered" evidence="1">
    <location>
        <begin position="959"/>
        <end position="1032"/>
    </location>
</feature>
<accession>A0A9Q1I3V2</accession>
<dbReference type="Gene3D" id="2.30.30.140">
    <property type="match status" value="1"/>
</dbReference>
<proteinExistence type="predicted"/>
<dbReference type="PANTHER" id="PTHR16112">
    <property type="entry name" value="METHYL-CPG BINDING PROTEIN, DROSOPHILA"/>
    <property type="match status" value="1"/>
</dbReference>
<name>A0A9Q1I3V2_CONCO</name>
<feature type="region of interest" description="Disordered" evidence="1">
    <location>
        <begin position="1135"/>
        <end position="1160"/>
    </location>
</feature>
<dbReference type="SMART" id="SM00391">
    <property type="entry name" value="MBD"/>
    <property type="match status" value="1"/>
</dbReference>
<dbReference type="GO" id="GO:0005634">
    <property type="term" value="C:nucleus"/>
    <property type="evidence" value="ECO:0007669"/>
    <property type="project" value="TreeGrafter"/>
</dbReference>
<feature type="region of interest" description="Disordered" evidence="1">
    <location>
        <begin position="141"/>
        <end position="162"/>
    </location>
</feature>
<dbReference type="GO" id="GO:0010369">
    <property type="term" value="C:chromocenter"/>
    <property type="evidence" value="ECO:0007669"/>
    <property type="project" value="TreeGrafter"/>
</dbReference>
<feature type="domain" description="MBD" evidence="2">
    <location>
        <begin position="11"/>
        <end position="81"/>
    </location>
</feature>
<dbReference type="GO" id="GO:0003682">
    <property type="term" value="F:chromatin binding"/>
    <property type="evidence" value="ECO:0007669"/>
    <property type="project" value="TreeGrafter"/>
</dbReference>
<dbReference type="PROSITE" id="PS50982">
    <property type="entry name" value="MBD"/>
    <property type="match status" value="1"/>
</dbReference>
<keyword evidence="4" id="KW-1185">Reference proteome</keyword>
<dbReference type="SUPFAM" id="SSF63748">
    <property type="entry name" value="Tudor/PWWP/MBT"/>
    <property type="match status" value="1"/>
</dbReference>
<feature type="region of interest" description="Disordered" evidence="1">
    <location>
        <begin position="720"/>
        <end position="748"/>
    </location>
</feature>
<dbReference type="PANTHER" id="PTHR16112:SF18">
    <property type="entry name" value="METHYL-CPG-BINDING DOMAIN PROTEIN 5"/>
    <property type="match status" value="1"/>
</dbReference>
<evidence type="ECO:0000313" key="4">
    <source>
        <dbReference type="Proteomes" id="UP001152803"/>
    </source>
</evidence>
<feature type="region of interest" description="Disordered" evidence="1">
    <location>
        <begin position="193"/>
        <end position="272"/>
    </location>
</feature>
<sequence length="1316" mass="138755">MNGGKDCEGGEREGLPPFAQVPIGWQRRVDCSGVVYISPSGSVLSCLDQVKSYLLTDGTCKCGLECPLILPKVFNFDPEAAVKQRTAEDVQADDDVTKLCMHKRKIIAVATLNRSMESPHPSLVLTSPGGGTSVTPLVPPHSGAPRAIRNKLHEGPPGSLGPDCRNPFRMIMAGQRHYQPEQEMFAGHPRARLASAEPGQRSPYRQASMMSPASYRDGSLSPRTDPLGSPDVFSRSFSGSFHGAGSPSPLNGNGRPALSSPPGLSHQGSPASQSCVLAGRTNVPLSPTVSAKSPIMKKPACSGFPPSMEPPRGVYHHQPPPPSCALQKQQVTSEKDPLGILDPIPSKPVCQSPAVALNPNFQPGVHSQVPAMNVNMPPTIVPLRSNLPLPTVKPGHANPAGHAQRVQHMASVSPSPVTSPIHAMGPALGRMEASPQRPPAGGAKVPPRSPRPSVAPSPSAKPDALHQYKDVSGQLLSGMNSTLSGQSGAVFPASKNHAGLLGMPLNHILNQHNSSSFPASSLLSAAAKAQLANQSKTLGSSNGGGGPGACGNSANPSSVGGNPEGHAVSNSMPLGVSEGQSGRAALRDKLMAHQRDPLRKRKLPNSVARDDGGGFAALKSHMGGARPQGAAEQLRKARAGGLLPNTSMAQLLQSMSYQSSQLAGNGAPVCQSGQPGGTSTQLHFRDGVAPAAPPHHALQPGRGDGLHCQSVDGGLMHAGSREQFGGLMDQGHPSSLGPCGALGQGGQAPRRNCSLGHRDPHLQQVAHRHHQPLQGQPHSLGQVTVATMAPNANGGSCNQAMSETGDSLNSSLRDHQFGNLQAHVANNGPFPQQPPRAVQAHQGVPGFRAPHPLPNNSSSNPMACLFQNFQVGLSKNVSVSSTQTCATRCAQSGMMSLPEISGEKIRNISHELRPQSMGPGGPGGMEGLPGGGGESVDTIYRAVVEAASQGVPVVITTSVSSTAHARPIPTPTATSAFTGSLEGPENLPHPCQEPLLPEAEPRPQLRPGRPRAEQRKSTPDGGEDYFRSPGAQRRQWEREAACHALSWQGEEFLECSAQVRGSPCTEGYGGLTPGPPRLSEHQHARLPPGDKAFLEDRFRFDACQRAVAGGGPKEQAADRCAHMNGGPLLPGNCYGDVLGPSRHEPVSEDQSPSSSTSLEGSLHKDYAHYNGHYNGCAASPSDREEDLRHPDSPLSGDLLHFRPRAFHMGQLVWSQIKGFPPWQGKLLGEEQMRHSGLQNSEQGKVDPGKLKTLTQDLEAFNRAAKRNRSRGGKLNNHLEAAIHVTMSELDRMSGSVHQMPPRDRQLKPPKRRKISR</sequence>
<reference evidence="3" key="1">
    <citation type="journal article" date="2023" name="Science">
        <title>Genome structures resolve the early diversification of teleost fishes.</title>
        <authorList>
            <person name="Parey E."/>
            <person name="Louis A."/>
            <person name="Montfort J."/>
            <person name="Bouchez O."/>
            <person name="Roques C."/>
            <person name="Iampietro C."/>
            <person name="Lluch J."/>
            <person name="Castinel A."/>
            <person name="Donnadieu C."/>
            <person name="Desvignes T."/>
            <person name="Floi Bucao C."/>
            <person name="Jouanno E."/>
            <person name="Wen M."/>
            <person name="Mejri S."/>
            <person name="Dirks R."/>
            <person name="Jansen H."/>
            <person name="Henkel C."/>
            <person name="Chen W.J."/>
            <person name="Zahm M."/>
            <person name="Cabau C."/>
            <person name="Klopp C."/>
            <person name="Thompson A.W."/>
            <person name="Robinson-Rechavi M."/>
            <person name="Braasch I."/>
            <person name="Lecointre G."/>
            <person name="Bobe J."/>
            <person name="Postlethwait J.H."/>
            <person name="Berthelot C."/>
            <person name="Roest Crollius H."/>
            <person name="Guiguen Y."/>
        </authorList>
    </citation>
    <scope>NUCLEOTIDE SEQUENCE</scope>
    <source>
        <strain evidence="3">Concon-B</strain>
    </source>
</reference>
<evidence type="ECO:0000259" key="2">
    <source>
        <dbReference type="PROSITE" id="PS50982"/>
    </source>
</evidence>
<dbReference type="OrthoDB" id="641149at2759"/>
<evidence type="ECO:0000313" key="3">
    <source>
        <dbReference type="EMBL" id="KAJ8282627.1"/>
    </source>
</evidence>
<gene>
    <name evidence="3" type="ORF">COCON_G00051460</name>
</gene>
<feature type="region of interest" description="Disordered" evidence="1">
    <location>
        <begin position="1292"/>
        <end position="1316"/>
    </location>
</feature>
<feature type="region of interest" description="Disordered" evidence="1">
    <location>
        <begin position="536"/>
        <end position="582"/>
    </location>
</feature>
<evidence type="ECO:0000256" key="1">
    <source>
        <dbReference type="SAM" id="MobiDB-lite"/>
    </source>
</evidence>